<dbReference type="Proteomes" id="UP001597119">
    <property type="component" value="Unassembled WGS sequence"/>
</dbReference>
<evidence type="ECO:0000313" key="3">
    <source>
        <dbReference type="EMBL" id="MFD1585531.1"/>
    </source>
</evidence>
<evidence type="ECO:0000256" key="1">
    <source>
        <dbReference type="SAM" id="MobiDB-lite"/>
    </source>
</evidence>
<dbReference type="InterPro" id="IPR006311">
    <property type="entry name" value="TAT_signal"/>
</dbReference>
<sequence length="422" mass="48621">MTSDQDPTADANGLSNVPLEESRRTLLRLLGSATTVGVLSGTAAASSSGGDGKDDDDHDKPHHDGDGHGHKKPCKADIFDWRGMSLHHDKMCVRKLYASPVCRDKKVFGCKHLKVGVKGDTVTKTHVEQVKMRESLEQRLLMLVKHLADGDMAGNFDDLDHVDSHLPKCSKKHFKRLKKDFKHYGPACALKYRLRAYRKHEHRGCKHGHEKRCECNRKHEKPCYCERDHDHGNGCDGNHGGWKPGHGNECDYKHDDRKHERWDGCHEKHGGWEPGHAKGCDSKHKDWRDCDCKHRGCKHGHEKRCECNREHEKPCYCEQDYDHGEDCDGNHGGWKPGHGKDCDKKHDDKHEHGKHCDENHDSWKPDHGKERDGKHDDGKHDHEKYRDWKDKHGDRKPCVLLFEIFLIFILVMICLLFFYDQD</sequence>
<gene>
    <name evidence="3" type="ORF">ACFR9U_00945</name>
</gene>
<dbReference type="EMBL" id="JBHUDJ010000001">
    <property type="protein sequence ID" value="MFD1585531.1"/>
    <property type="molecule type" value="Genomic_DNA"/>
</dbReference>
<feature type="region of interest" description="Disordered" evidence="1">
    <location>
        <begin position="352"/>
        <end position="385"/>
    </location>
</feature>
<dbReference type="AlphaFoldDB" id="A0ABD6C5W7"/>
<evidence type="ECO:0000256" key="2">
    <source>
        <dbReference type="SAM" id="Phobius"/>
    </source>
</evidence>
<keyword evidence="2" id="KW-0812">Transmembrane</keyword>
<evidence type="ECO:0000313" key="4">
    <source>
        <dbReference type="Proteomes" id="UP001597119"/>
    </source>
</evidence>
<feature type="compositionally biased region" description="Basic and acidic residues" evidence="1">
    <location>
        <begin position="58"/>
        <end position="71"/>
    </location>
</feature>
<keyword evidence="2" id="KW-0472">Membrane</keyword>
<keyword evidence="2" id="KW-1133">Transmembrane helix</keyword>
<reference evidence="3 4" key="1">
    <citation type="journal article" date="2019" name="Int. J. Syst. Evol. Microbiol.">
        <title>The Global Catalogue of Microorganisms (GCM) 10K type strain sequencing project: providing services to taxonomists for standard genome sequencing and annotation.</title>
        <authorList>
            <consortium name="The Broad Institute Genomics Platform"/>
            <consortium name="The Broad Institute Genome Sequencing Center for Infectious Disease"/>
            <person name="Wu L."/>
            <person name="Ma J."/>
        </authorList>
    </citation>
    <scope>NUCLEOTIDE SEQUENCE [LARGE SCALE GENOMIC DNA]</scope>
    <source>
        <strain evidence="3 4">CGMCC 1.12125</strain>
    </source>
</reference>
<feature type="transmembrane region" description="Helical" evidence="2">
    <location>
        <begin position="398"/>
        <end position="419"/>
    </location>
</feature>
<keyword evidence="4" id="KW-1185">Reference proteome</keyword>
<name>A0ABD6C5W7_9EURY</name>
<comment type="caution">
    <text evidence="3">The sequence shown here is derived from an EMBL/GenBank/DDBJ whole genome shotgun (WGS) entry which is preliminary data.</text>
</comment>
<feature type="region of interest" description="Disordered" evidence="1">
    <location>
        <begin position="41"/>
        <end position="71"/>
    </location>
</feature>
<protein>
    <submittedName>
        <fullName evidence="3">Uncharacterized protein</fullName>
    </submittedName>
</protein>
<dbReference type="PROSITE" id="PS51318">
    <property type="entry name" value="TAT"/>
    <property type="match status" value="1"/>
</dbReference>
<dbReference type="RefSeq" id="WP_247377985.1">
    <property type="nucleotide sequence ID" value="NZ_JALLGV010000004.1"/>
</dbReference>
<feature type="region of interest" description="Disordered" evidence="1">
    <location>
        <begin position="1"/>
        <end position="20"/>
    </location>
</feature>
<organism evidence="3 4">
    <name type="scientific">Halorientalis brevis</name>
    <dbReference type="NCBI Taxonomy" id="1126241"/>
    <lineage>
        <taxon>Archaea</taxon>
        <taxon>Methanobacteriati</taxon>
        <taxon>Methanobacteriota</taxon>
        <taxon>Stenosarchaea group</taxon>
        <taxon>Halobacteria</taxon>
        <taxon>Halobacteriales</taxon>
        <taxon>Haloarculaceae</taxon>
        <taxon>Halorientalis</taxon>
    </lineage>
</organism>
<accession>A0ABD6C5W7</accession>
<proteinExistence type="predicted"/>